<protein>
    <submittedName>
        <fullName evidence="1">Uncharacterized protein</fullName>
    </submittedName>
</protein>
<gene>
    <name evidence="1" type="ORF">EXIGLDRAFT_443052</name>
</gene>
<accession>A0A165B6K3</accession>
<dbReference type="EMBL" id="KV426541">
    <property type="protein sequence ID" value="KZV79940.1"/>
    <property type="molecule type" value="Genomic_DNA"/>
</dbReference>
<proteinExistence type="predicted"/>
<name>A0A165B6K3_EXIGL</name>
<evidence type="ECO:0000313" key="2">
    <source>
        <dbReference type="Proteomes" id="UP000077266"/>
    </source>
</evidence>
<dbReference type="Proteomes" id="UP000077266">
    <property type="component" value="Unassembled WGS sequence"/>
</dbReference>
<evidence type="ECO:0000313" key="1">
    <source>
        <dbReference type="EMBL" id="KZV79940.1"/>
    </source>
</evidence>
<dbReference type="InParanoid" id="A0A165B6K3"/>
<sequence>MALLLGALPLTRVFQRHWLQLRGFLTLPVHLGKASRPTQDSRSIRLQYVSSRPGSRSAPRPLSALCWPFSSLSGLHFDGRRLVWRLATVPVMEKTKLQTLNEVFLRMSAIVSMDVRQRSAYLSSRLVSASLEAWMERDGGLHEPVCADVMWRQVRGKFIPSTLA</sequence>
<organism evidence="1 2">
    <name type="scientific">Exidia glandulosa HHB12029</name>
    <dbReference type="NCBI Taxonomy" id="1314781"/>
    <lineage>
        <taxon>Eukaryota</taxon>
        <taxon>Fungi</taxon>
        <taxon>Dikarya</taxon>
        <taxon>Basidiomycota</taxon>
        <taxon>Agaricomycotina</taxon>
        <taxon>Agaricomycetes</taxon>
        <taxon>Auriculariales</taxon>
        <taxon>Exidiaceae</taxon>
        <taxon>Exidia</taxon>
    </lineage>
</organism>
<keyword evidence="2" id="KW-1185">Reference proteome</keyword>
<dbReference type="AlphaFoldDB" id="A0A165B6K3"/>
<reference evidence="1 2" key="1">
    <citation type="journal article" date="2016" name="Mol. Biol. Evol.">
        <title>Comparative Genomics of Early-Diverging Mushroom-Forming Fungi Provides Insights into the Origins of Lignocellulose Decay Capabilities.</title>
        <authorList>
            <person name="Nagy L.G."/>
            <person name="Riley R."/>
            <person name="Tritt A."/>
            <person name="Adam C."/>
            <person name="Daum C."/>
            <person name="Floudas D."/>
            <person name="Sun H."/>
            <person name="Yadav J.S."/>
            <person name="Pangilinan J."/>
            <person name="Larsson K.H."/>
            <person name="Matsuura K."/>
            <person name="Barry K."/>
            <person name="Labutti K."/>
            <person name="Kuo R."/>
            <person name="Ohm R.A."/>
            <person name="Bhattacharya S.S."/>
            <person name="Shirouzu T."/>
            <person name="Yoshinaga Y."/>
            <person name="Martin F.M."/>
            <person name="Grigoriev I.V."/>
            <person name="Hibbett D.S."/>
        </authorList>
    </citation>
    <scope>NUCLEOTIDE SEQUENCE [LARGE SCALE GENOMIC DNA]</scope>
    <source>
        <strain evidence="1 2">HHB12029</strain>
    </source>
</reference>